<organism evidence="1 2">
    <name type="scientific">Aspergillus bertholletiae</name>
    <dbReference type="NCBI Taxonomy" id="1226010"/>
    <lineage>
        <taxon>Eukaryota</taxon>
        <taxon>Fungi</taxon>
        <taxon>Dikarya</taxon>
        <taxon>Ascomycota</taxon>
        <taxon>Pezizomycotina</taxon>
        <taxon>Eurotiomycetes</taxon>
        <taxon>Eurotiomycetidae</taxon>
        <taxon>Eurotiales</taxon>
        <taxon>Aspergillaceae</taxon>
        <taxon>Aspergillus</taxon>
        <taxon>Aspergillus subgen. Circumdati</taxon>
    </lineage>
</organism>
<proteinExistence type="predicted"/>
<accession>A0A5N7BMH7</accession>
<evidence type="ECO:0000313" key="1">
    <source>
        <dbReference type="EMBL" id="KAE8383015.1"/>
    </source>
</evidence>
<gene>
    <name evidence="1" type="ORF">BDV26DRAFT_196541</name>
</gene>
<reference evidence="1 2" key="1">
    <citation type="submission" date="2019-04" db="EMBL/GenBank/DDBJ databases">
        <title>Friends and foes A comparative genomics studyof 23 Aspergillus species from section Flavi.</title>
        <authorList>
            <consortium name="DOE Joint Genome Institute"/>
            <person name="Kjaerbolling I."/>
            <person name="Vesth T."/>
            <person name="Frisvad J.C."/>
            <person name="Nybo J.L."/>
            <person name="Theobald S."/>
            <person name="Kildgaard S."/>
            <person name="Isbrandt T."/>
            <person name="Kuo A."/>
            <person name="Sato A."/>
            <person name="Lyhne E.K."/>
            <person name="Kogle M.E."/>
            <person name="Wiebenga A."/>
            <person name="Kun R.S."/>
            <person name="Lubbers R.J."/>
            <person name="Makela M.R."/>
            <person name="Barry K."/>
            <person name="Chovatia M."/>
            <person name="Clum A."/>
            <person name="Daum C."/>
            <person name="Haridas S."/>
            <person name="He G."/>
            <person name="LaButti K."/>
            <person name="Lipzen A."/>
            <person name="Mondo S."/>
            <person name="Riley R."/>
            <person name="Salamov A."/>
            <person name="Simmons B.A."/>
            <person name="Magnuson J.K."/>
            <person name="Henrissat B."/>
            <person name="Mortensen U.H."/>
            <person name="Larsen T.O."/>
            <person name="Devries R.P."/>
            <person name="Grigoriev I.V."/>
            <person name="Machida M."/>
            <person name="Baker S.E."/>
            <person name="Andersen M.R."/>
        </authorList>
    </citation>
    <scope>NUCLEOTIDE SEQUENCE [LARGE SCALE GENOMIC DNA]</scope>
    <source>
        <strain evidence="1 2">IBT 29228</strain>
    </source>
</reference>
<evidence type="ECO:0000313" key="2">
    <source>
        <dbReference type="Proteomes" id="UP000326198"/>
    </source>
</evidence>
<sequence>MLMIGLLPREVFESGLVLVKCATSPLLPLTGFPFDPLFLPRQRFSKTCRSLVDPRQTACCTFTAYTAVCPPPVCFSETAELGLRRVWVIHCLRVLRVWQKATRVLSTSALCEPKRHPLETVESLPIGIRLGSANERCSFARVPPIGYARFASPSRLRIFQFRGLATRPPPTKLQTAQRTLVLSPW</sequence>
<keyword evidence="2" id="KW-1185">Reference proteome</keyword>
<dbReference type="AlphaFoldDB" id="A0A5N7BMH7"/>
<dbReference type="Proteomes" id="UP000326198">
    <property type="component" value="Unassembled WGS sequence"/>
</dbReference>
<name>A0A5N7BMH7_9EURO</name>
<dbReference type="EMBL" id="ML736158">
    <property type="protein sequence ID" value="KAE8383015.1"/>
    <property type="molecule type" value="Genomic_DNA"/>
</dbReference>
<protein>
    <submittedName>
        <fullName evidence="1">Uncharacterized protein</fullName>
    </submittedName>
</protein>